<dbReference type="PANTHER" id="PTHR47036:SF1">
    <property type="entry name" value="COBALT-FACTOR III C(17)-METHYLTRANSFERASE-RELATED"/>
    <property type="match status" value="1"/>
</dbReference>
<evidence type="ECO:0000313" key="9">
    <source>
        <dbReference type="Proteomes" id="UP001156140"/>
    </source>
</evidence>
<dbReference type="Pfam" id="PF00590">
    <property type="entry name" value="TP_methylase"/>
    <property type="match status" value="1"/>
</dbReference>
<evidence type="ECO:0000259" key="7">
    <source>
        <dbReference type="Pfam" id="PF11760"/>
    </source>
</evidence>
<dbReference type="InterPro" id="IPR006363">
    <property type="entry name" value="Cbl_synth_CobJ/CibH_dom"/>
</dbReference>
<dbReference type="InterPro" id="IPR014777">
    <property type="entry name" value="4pyrrole_Mease_sub1"/>
</dbReference>
<dbReference type="GO" id="GO:0030789">
    <property type="term" value="F:precorrin-3B C17-methyltransferase activity"/>
    <property type="evidence" value="ECO:0007669"/>
    <property type="project" value="UniProtKB-EC"/>
</dbReference>
<dbReference type="PANTHER" id="PTHR47036">
    <property type="entry name" value="COBALT-FACTOR III C(17)-METHYLTRANSFERASE-RELATED"/>
    <property type="match status" value="1"/>
</dbReference>
<sequence length="457" mass="48508">MTPAIFVLNAASLETAQRIQSTLPGARIFGLETRVIGADVAIANFGDALRDAYREDRPIIALCAAGILIRALAPLLQSKLAEPPVLAIAEDGSAVVPLLGATRGVNTLARTIGEALATRPAITTTGELRFGINLLNPPPGYQLLNAAAAKSFVSELLSGRPVQIDGDAPWLEFSGLTVDPSARLRIRIVDAPAEAGSDELVYLYRPVPGRLAVIGLGPGDAATRTPEVTAELRAATDILGYQTYVDMAGPFRPDQRLHPSDNRQELQRARAALDLAASGRRVVLVSSGDPGIFAMAAAVMEALAAEDSPAWRQLDLAILPGISAAMATAARAGAPLGHDFAVLSLSDNLKSWDIIEQRLAAAVGADFVLALYNPISKARPHQLDRALEILRRFREPGTPVIVGRDIGRPAETLSILTLGELTSAAVDSRSTLIIGSSRTRRLHATGRDWVFTPRSYD</sequence>
<keyword evidence="5" id="KW-0949">S-adenosyl-L-methionine</keyword>
<evidence type="ECO:0000256" key="2">
    <source>
        <dbReference type="ARBA" id="ARBA00022573"/>
    </source>
</evidence>
<dbReference type="EC" id="2.1.1.131" evidence="8"/>
<keyword evidence="2" id="KW-0169">Cobalamin biosynthesis</keyword>
<keyword evidence="4 8" id="KW-0808">Transferase</keyword>
<dbReference type="Gene3D" id="3.40.1010.10">
    <property type="entry name" value="Cobalt-precorrin-4 Transmethylase, Domain 1"/>
    <property type="match status" value="1"/>
</dbReference>
<organism evidence="8 9">
    <name type="scientific">Paradevosia shaoguanensis</name>
    <dbReference type="NCBI Taxonomy" id="1335043"/>
    <lineage>
        <taxon>Bacteria</taxon>
        <taxon>Pseudomonadati</taxon>
        <taxon>Pseudomonadota</taxon>
        <taxon>Alphaproteobacteria</taxon>
        <taxon>Hyphomicrobiales</taxon>
        <taxon>Devosiaceae</taxon>
        <taxon>Paradevosia</taxon>
    </lineage>
</organism>
<dbReference type="CDD" id="cd11646">
    <property type="entry name" value="Precorrin_3B_C17_MT"/>
    <property type="match status" value="1"/>
</dbReference>
<dbReference type="InterPro" id="IPR000878">
    <property type="entry name" value="4pyrrol_Mease"/>
</dbReference>
<protein>
    <submittedName>
        <fullName evidence="8">Precorrin-3B C(17)-methyltransferase</fullName>
        <ecNumber evidence="8">2.1.1.131</ecNumber>
    </submittedName>
</protein>
<feature type="domain" description="Tetrapyrrole methylase" evidence="6">
    <location>
        <begin position="211"/>
        <end position="421"/>
    </location>
</feature>
<name>A0AA41QQB5_9HYPH</name>
<dbReference type="InterPro" id="IPR038029">
    <property type="entry name" value="GbiG_N_sf"/>
</dbReference>
<dbReference type="InterPro" id="IPR014776">
    <property type="entry name" value="4pyrrole_Mease_sub2"/>
</dbReference>
<proteinExistence type="predicted"/>
<dbReference type="SUPFAM" id="SSF159672">
    <property type="entry name" value="CbiG N-terminal domain-like"/>
    <property type="match status" value="1"/>
</dbReference>
<comment type="caution">
    <text evidence="8">The sequence shown here is derived from an EMBL/GenBank/DDBJ whole genome shotgun (WGS) entry which is preliminary data.</text>
</comment>
<dbReference type="AlphaFoldDB" id="A0AA41QQB5"/>
<evidence type="ECO:0000259" key="6">
    <source>
        <dbReference type="Pfam" id="PF00590"/>
    </source>
</evidence>
<dbReference type="Gene3D" id="3.40.50.11220">
    <property type="match status" value="1"/>
</dbReference>
<evidence type="ECO:0000256" key="3">
    <source>
        <dbReference type="ARBA" id="ARBA00022603"/>
    </source>
</evidence>
<reference evidence="8" key="1">
    <citation type="submission" date="2022-03" db="EMBL/GenBank/DDBJ databases">
        <title>The complete genome sequence of a Methyloterrigena soli.</title>
        <authorList>
            <person name="Zi Z."/>
        </authorList>
    </citation>
    <scope>NUCLEOTIDE SEQUENCE</scope>
    <source>
        <strain evidence="8">M48</strain>
    </source>
</reference>
<dbReference type="Proteomes" id="UP001156140">
    <property type="component" value="Unassembled WGS sequence"/>
</dbReference>
<dbReference type="GO" id="GO:0009236">
    <property type="term" value="P:cobalamin biosynthetic process"/>
    <property type="evidence" value="ECO:0007669"/>
    <property type="project" value="UniProtKB-KW"/>
</dbReference>
<evidence type="ECO:0000313" key="8">
    <source>
        <dbReference type="EMBL" id="MCI0128633.1"/>
    </source>
</evidence>
<dbReference type="InterPro" id="IPR035996">
    <property type="entry name" value="4pyrrol_Methylase_sf"/>
</dbReference>
<dbReference type="GO" id="GO:0032259">
    <property type="term" value="P:methylation"/>
    <property type="evidence" value="ECO:0007669"/>
    <property type="project" value="UniProtKB-KW"/>
</dbReference>
<gene>
    <name evidence="8" type="primary">cobJ</name>
    <name evidence="8" type="ORF">ML536_17515</name>
</gene>
<evidence type="ECO:0000256" key="4">
    <source>
        <dbReference type="ARBA" id="ARBA00022679"/>
    </source>
</evidence>
<evidence type="ECO:0000256" key="5">
    <source>
        <dbReference type="ARBA" id="ARBA00022691"/>
    </source>
</evidence>
<feature type="domain" description="Cobalamin synthesis G N-terminal" evidence="7">
    <location>
        <begin position="48"/>
        <end position="126"/>
    </location>
</feature>
<keyword evidence="9" id="KW-1185">Reference proteome</keyword>
<dbReference type="EMBL" id="JALAZD010000002">
    <property type="protein sequence ID" value="MCI0128633.1"/>
    <property type="molecule type" value="Genomic_DNA"/>
</dbReference>
<comment type="pathway">
    <text evidence="1">Cofactor biosynthesis; adenosylcobalamin biosynthesis.</text>
</comment>
<dbReference type="NCBIfam" id="TIGR01466">
    <property type="entry name" value="cobJ_cbiH"/>
    <property type="match status" value="1"/>
</dbReference>
<dbReference type="InterPro" id="IPR021744">
    <property type="entry name" value="CbiG_N"/>
</dbReference>
<keyword evidence="3 8" id="KW-0489">Methyltransferase</keyword>
<dbReference type="InterPro" id="IPR051810">
    <property type="entry name" value="Precorrin_MeTrfase"/>
</dbReference>
<dbReference type="Pfam" id="PF11760">
    <property type="entry name" value="CbiG_N"/>
    <property type="match status" value="1"/>
</dbReference>
<accession>A0AA41QQB5</accession>
<dbReference type="Gene3D" id="3.30.950.10">
    <property type="entry name" value="Methyltransferase, Cobalt-precorrin-4 Transmethylase, Domain 2"/>
    <property type="match status" value="1"/>
</dbReference>
<evidence type="ECO:0000256" key="1">
    <source>
        <dbReference type="ARBA" id="ARBA00004953"/>
    </source>
</evidence>
<dbReference type="SUPFAM" id="SSF53790">
    <property type="entry name" value="Tetrapyrrole methylase"/>
    <property type="match status" value="1"/>
</dbReference>